<gene>
    <name evidence="1" type="ORF">PV328_000444</name>
</gene>
<reference evidence="1" key="1">
    <citation type="journal article" date="2023" name="bioRxiv">
        <title>Scaffold-level genome assemblies of two parasitoid biocontrol wasps reveal the parthenogenesis mechanism and an associated novel virus.</title>
        <authorList>
            <person name="Inwood S."/>
            <person name="Skelly J."/>
            <person name="Guhlin J."/>
            <person name="Harrop T."/>
            <person name="Goldson S."/>
            <person name="Dearden P."/>
        </authorList>
    </citation>
    <scope>NUCLEOTIDE SEQUENCE</scope>
    <source>
        <strain evidence="1">Irish</strain>
        <tissue evidence="1">Whole body</tissue>
    </source>
</reference>
<sequence length="124" mass="14659">MSSSNYLLLYSLDTVQYCVEVLLCRNRHFSIDYTSCELIATIDVCNREIIQESVNVDFSNKIIVIYQKVWNIFETRQTDKSKIHRWKVPEMINQVIPMIVTTKMSKCLSRTLTLTQKKMKTWIT</sequence>
<dbReference type="Proteomes" id="UP001168990">
    <property type="component" value="Unassembled WGS sequence"/>
</dbReference>
<dbReference type="EMBL" id="JAQQBS010000001">
    <property type="protein sequence ID" value="KAK0176297.1"/>
    <property type="molecule type" value="Genomic_DNA"/>
</dbReference>
<keyword evidence="2" id="KW-1185">Reference proteome</keyword>
<organism evidence="1 2">
    <name type="scientific">Microctonus aethiopoides</name>
    <dbReference type="NCBI Taxonomy" id="144406"/>
    <lineage>
        <taxon>Eukaryota</taxon>
        <taxon>Metazoa</taxon>
        <taxon>Ecdysozoa</taxon>
        <taxon>Arthropoda</taxon>
        <taxon>Hexapoda</taxon>
        <taxon>Insecta</taxon>
        <taxon>Pterygota</taxon>
        <taxon>Neoptera</taxon>
        <taxon>Endopterygota</taxon>
        <taxon>Hymenoptera</taxon>
        <taxon>Apocrita</taxon>
        <taxon>Ichneumonoidea</taxon>
        <taxon>Braconidae</taxon>
        <taxon>Euphorinae</taxon>
        <taxon>Microctonus</taxon>
    </lineage>
</organism>
<proteinExistence type="predicted"/>
<protein>
    <submittedName>
        <fullName evidence="1">Uncharacterized protein</fullName>
    </submittedName>
</protein>
<evidence type="ECO:0000313" key="1">
    <source>
        <dbReference type="EMBL" id="KAK0176297.1"/>
    </source>
</evidence>
<comment type="caution">
    <text evidence="1">The sequence shown here is derived from an EMBL/GenBank/DDBJ whole genome shotgun (WGS) entry which is preliminary data.</text>
</comment>
<dbReference type="AlphaFoldDB" id="A0AA39FUX8"/>
<accession>A0AA39FUX8</accession>
<reference evidence="1" key="2">
    <citation type="submission" date="2023-03" db="EMBL/GenBank/DDBJ databases">
        <authorList>
            <person name="Inwood S.N."/>
            <person name="Skelly J.G."/>
            <person name="Guhlin J."/>
            <person name="Harrop T.W.R."/>
            <person name="Goldson S.G."/>
            <person name="Dearden P.K."/>
        </authorList>
    </citation>
    <scope>NUCLEOTIDE SEQUENCE</scope>
    <source>
        <strain evidence="1">Irish</strain>
        <tissue evidence="1">Whole body</tissue>
    </source>
</reference>
<name>A0AA39FUX8_9HYME</name>
<evidence type="ECO:0000313" key="2">
    <source>
        <dbReference type="Proteomes" id="UP001168990"/>
    </source>
</evidence>